<dbReference type="GO" id="GO:0004715">
    <property type="term" value="F:non-membrane spanning protein tyrosine kinase activity"/>
    <property type="evidence" value="ECO:0007669"/>
    <property type="project" value="UniProtKB-EC"/>
</dbReference>
<dbReference type="EMBL" id="JBHSFI010000008">
    <property type="protein sequence ID" value="MFC4631344.1"/>
    <property type="molecule type" value="Genomic_DNA"/>
</dbReference>
<dbReference type="InterPro" id="IPR003856">
    <property type="entry name" value="LPS_length_determ_N"/>
</dbReference>
<keyword evidence="7" id="KW-0997">Cell inner membrane</keyword>
<keyword evidence="10" id="KW-0547">Nucleotide-binding</keyword>
<feature type="domain" description="Polysaccharide chain length determinant N-terminal" evidence="19">
    <location>
        <begin position="2"/>
        <end position="89"/>
    </location>
</feature>
<evidence type="ECO:0000256" key="14">
    <source>
        <dbReference type="ARBA" id="ARBA00023136"/>
    </source>
</evidence>
<feature type="domain" description="AAA" evidence="20">
    <location>
        <begin position="274"/>
        <end position="390"/>
    </location>
</feature>
<evidence type="ECO:0000256" key="6">
    <source>
        <dbReference type="ARBA" id="ARBA00022475"/>
    </source>
</evidence>
<feature type="region of interest" description="Disordered" evidence="17">
    <location>
        <begin position="447"/>
        <end position="602"/>
    </location>
</feature>
<comment type="caution">
    <text evidence="21">The sequence shown here is derived from an EMBL/GenBank/DDBJ whole genome shotgun (WGS) entry which is preliminary data.</text>
</comment>
<dbReference type="CDD" id="cd05387">
    <property type="entry name" value="BY-kinase"/>
    <property type="match status" value="1"/>
</dbReference>
<keyword evidence="6" id="KW-1003">Cell membrane</keyword>
<dbReference type="EC" id="2.7.10.2" evidence="5"/>
<dbReference type="PANTHER" id="PTHR32309:SF13">
    <property type="entry name" value="FERRIC ENTEROBACTIN TRANSPORT PROTEIN FEPE"/>
    <property type="match status" value="1"/>
</dbReference>
<evidence type="ECO:0000256" key="10">
    <source>
        <dbReference type="ARBA" id="ARBA00022741"/>
    </source>
</evidence>
<keyword evidence="12" id="KW-0067">ATP-binding</keyword>
<feature type="compositionally biased region" description="Polar residues" evidence="17">
    <location>
        <begin position="581"/>
        <end position="602"/>
    </location>
</feature>
<dbReference type="RefSeq" id="WP_377140473.1">
    <property type="nucleotide sequence ID" value="NZ_JBHSFI010000008.1"/>
</dbReference>
<keyword evidence="9 18" id="KW-0812">Transmembrane</keyword>
<evidence type="ECO:0000256" key="12">
    <source>
        <dbReference type="ARBA" id="ARBA00022840"/>
    </source>
</evidence>
<dbReference type="InterPro" id="IPR005702">
    <property type="entry name" value="Wzc-like_C"/>
</dbReference>
<keyword evidence="8 21" id="KW-0808">Transferase</keyword>
<evidence type="ECO:0000256" key="2">
    <source>
        <dbReference type="ARBA" id="ARBA00006683"/>
    </source>
</evidence>
<dbReference type="Proteomes" id="UP001596011">
    <property type="component" value="Unassembled WGS sequence"/>
</dbReference>
<keyword evidence="22" id="KW-1185">Reference proteome</keyword>
<dbReference type="InterPro" id="IPR050445">
    <property type="entry name" value="Bact_polysacc_biosynth/exp"/>
</dbReference>
<evidence type="ECO:0000259" key="20">
    <source>
        <dbReference type="Pfam" id="PF13614"/>
    </source>
</evidence>
<dbReference type="InterPro" id="IPR025669">
    <property type="entry name" value="AAA_dom"/>
</dbReference>
<dbReference type="PANTHER" id="PTHR32309">
    <property type="entry name" value="TYROSINE-PROTEIN KINASE"/>
    <property type="match status" value="1"/>
</dbReference>
<proteinExistence type="inferred from homology"/>
<evidence type="ECO:0000259" key="19">
    <source>
        <dbReference type="Pfam" id="PF02706"/>
    </source>
</evidence>
<keyword evidence="13 18" id="KW-1133">Transmembrane helix</keyword>
<evidence type="ECO:0000256" key="7">
    <source>
        <dbReference type="ARBA" id="ARBA00022519"/>
    </source>
</evidence>
<gene>
    <name evidence="21" type="ORF">ACFO6V_24070</name>
</gene>
<evidence type="ECO:0000256" key="9">
    <source>
        <dbReference type="ARBA" id="ARBA00022692"/>
    </source>
</evidence>
<evidence type="ECO:0000256" key="11">
    <source>
        <dbReference type="ARBA" id="ARBA00022777"/>
    </source>
</evidence>
<name>A0ABV9HN17_9MICO</name>
<evidence type="ECO:0000256" key="3">
    <source>
        <dbReference type="ARBA" id="ARBA00007316"/>
    </source>
</evidence>
<evidence type="ECO:0000256" key="16">
    <source>
        <dbReference type="ARBA" id="ARBA00051245"/>
    </source>
</evidence>
<evidence type="ECO:0000256" key="13">
    <source>
        <dbReference type="ARBA" id="ARBA00022989"/>
    </source>
</evidence>
<evidence type="ECO:0000313" key="22">
    <source>
        <dbReference type="Proteomes" id="UP001596011"/>
    </source>
</evidence>
<dbReference type="Pfam" id="PF13614">
    <property type="entry name" value="AAA_31"/>
    <property type="match status" value="1"/>
</dbReference>
<keyword evidence="14 18" id="KW-0472">Membrane</keyword>
<comment type="subcellular location">
    <subcellularLocation>
        <location evidence="1">Cell inner membrane</location>
        <topology evidence="1">Multi-pass membrane protein</topology>
    </subcellularLocation>
</comment>
<keyword evidence="15" id="KW-0829">Tyrosine-protein kinase</keyword>
<comment type="catalytic activity">
    <reaction evidence="16">
        <text>L-tyrosyl-[protein] + ATP = O-phospho-L-tyrosyl-[protein] + ADP + H(+)</text>
        <dbReference type="Rhea" id="RHEA:10596"/>
        <dbReference type="Rhea" id="RHEA-COMP:10136"/>
        <dbReference type="Rhea" id="RHEA-COMP:20101"/>
        <dbReference type="ChEBI" id="CHEBI:15378"/>
        <dbReference type="ChEBI" id="CHEBI:30616"/>
        <dbReference type="ChEBI" id="CHEBI:46858"/>
        <dbReference type="ChEBI" id="CHEBI:61978"/>
        <dbReference type="ChEBI" id="CHEBI:456216"/>
        <dbReference type="EC" id="2.7.10.2"/>
    </reaction>
</comment>
<dbReference type="SUPFAM" id="SSF52540">
    <property type="entry name" value="P-loop containing nucleoside triphosphate hydrolases"/>
    <property type="match status" value="1"/>
</dbReference>
<organism evidence="21 22">
    <name type="scientific">Promicromonospora alba</name>
    <dbReference type="NCBI Taxonomy" id="1616110"/>
    <lineage>
        <taxon>Bacteria</taxon>
        <taxon>Bacillati</taxon>
        <taxon>Actinomycetota</taxon>
        <taxon>Actinomycetes</taxon>
        <taxon>Micrococcales</taxon>
        <taxon>Promicromonosporaceae</taxon>
        <taxon>Promicromonospora</taxon>
    </lineage>
</organism>
<protein>
    <recommendedName>
        <fullName evidence="5">non-specific protein-tyrosine kinase</fullName>
        <ecNumber evidence="5">2.7.10.2</ecNumber>
    </recommendedName>
</protein>
<evidence type="ECO:0000256" key="17">
    <source>
        <dbReference type="SAM" id="MobiDB-lite"/>
    </source>
</evidence>
<evidence type="ECO:0000256" key="8">
    <source>
        <dbReference type="ARBA" id="ARBA00022679"/>
    </source>
</evidence>
<evidence type="ECO:0000256" key="15">
    <source>
        <dbReference type="ARBA" id="ARBA00023137"/>
    </source>
</evidence>
<accession>A0ABV9HN17</accession>
<reference evidence="22" key="1">
    <citation type="journal article" date="2019" name="Int. J. Syst. Evol. Microbiol.">
        <title>The Global Catalogue of Microorganisms (GCM) 10K type strain sequencing project: providing services to taxonomists for standard genome sequencing and annotation.</title>
        <authorList>
            <consortium name="The Broad Institute Genomics Platform"/>
            <consortium name="The Broad Institute Genome Sequencing Center for Infectious Disease"/>
            <person name="Wu L."/>
            <person name="Ma J."/>
        </authorList>
    </citation>
    <scope>NUCLEOTIDE SEQUENCE [LARGE SCALE GENOMIC DNA]</scope>
    <source>
        <strain evidence="22">CCUG 42722</strain>
    </source>
</reference>
<feature type="transmembrane region" description="Helical" evidence="18">
    <location>
        <begin position="173"/>
        <end position="194"/>
    </location>
</feature>
<dbReference type="Gene3D" id="3.40.50.300">
    <property type="entry name" value="P-loop containing nucleotide triphosphate hydrolases"/>
    <property type="match status" value="1"/>
</dbReference>
<comment type="similarity">
    <text evidence="3">Belongs to the CpsD/CapB family.</text>
</comment>
<evidence type="ECO:0000256" key="4">
    <source>
        <dbReference type="ARBA" id="ARBA00008883"/>
    </source>
</evidence>
<sequence>MNVTEYLRIARKHWAPVAAVALAGIMLAGLFAFTRTPAYTTSSQVFVSFHGAESTSELATGTSYVQRRVVSYSNLVRSPQVLDPVIVELGLDTTAGELGTRVQAAPVTDTVLIDITATDADPTVAARIANTVAESLAERVDELETPQQTVDSPVQLQMVREAAPPGSASYPNIPVMIFVGFLLGAAVGIALAVLREIADTRVRSEQDVRAVTDSAVIGAITMDDEAEKNPLVVQTSPYHTRSEAFRRLRTNLQFLDLDGGPQAFVVTSSVPDEGKTTSAINLAITLADADSRVLLIDADLRRPSVAGYLGMEGSVGLTTLLIQRATIDDVIQPWGSAGLFVMPSGVVPPNPAELVGSKAMARLVHEMSERFDYVIIDTPPLLPVTDAALIARMTSGVLMVAGAGQIRREQLRQSLANLSTVSARVLGIVLNKVGRSADTYGASYGYEYQPRTEDTGGKSGKKGRGAGRKKPARVAHVAQPAQVMRPARPAPVQEPTADARAADSAPAKRMAEPLSVAQPAQPAGTRPTDRPAERPSVTAADAGPTNSVPHRRSTVPRIPRIAPVWAPVRSDDAGSGLAPTSKLQTVQVPDGSLSTQNGPGNH</sequence>
<evidence type="ECO:0000256" key="5">
    <source>
        <dbReference type="ARBA" id="ARBA00011903"/>
    </source>
</evidence>
<dbReference type="NCBIfam" id="TIGR01007">
    <property type="entry name" value="eps_fam"/>
    <property type="match status" value="1"/>
</dbReference>
<evidence type="ECO:0000256" key="1">
    <source>
        <dbReference type="ARBA" id="ARBA00004429"/>
    </source>
</evidence>
<keyword evidence="11" id="KW-0418">Kinase</keyword>
<comment type="similarity">
    <text evidence="2">Belongs to the CpsC/CapA family.</text>
</comment>
<comment type="similarity">
    <text evidence="4">Belongs to the etk/wzc family.</text>
</comment>
<evidence type="ECO:0000313" key="21">
    <source>
        <dbReference type="EMBL" id="MFC4631344.1"/>
    </source>
</evidence>
<evidence type="ECO:0000256" key="18">
    <source>
        <dbReference type="SAM" id="Phobius"/>
    </source>
</evidence>
<dbReference type="Pfam" id="PF02706">
    <property type="entry name" value="Wzz"/>
    <property type="match status" value="1"/>
</dbReference>
<dbReference type="InterPro" id="IPR027417">
    <property type="entry name" value="P-loop_NTPase"/>
</dbReference>
<feature type="compositionally biased region" description="Basic residues" evidence="17">
    <location>
        <begin position="459"/>
        <end position="473"/>
    </location>
</feature>
<feature type="compositionally biased region" description="Low complexity" evidence="17">
    <location>
        <begin position="498"/>
        <end position="508"/>
    </location>
</feature>
<feature type="transmembrane region" description="Helical" evidence="18">
    <location>
        <begin position="14"/>
        <end position="33"/>
    </location>
</feature>